<keyword evidence="1" id="KW-1133">Transmembrane helix</keyword>
<dbReference type="RefSeq" id="WP_092907015.1">
    <property type="nucleotide sequence ID" value="NZ_FOZS01000004.1"/>
</dbReference>
<dbReference type="Proteomes" id="UP000199199">
    <property type="component" value="Unassembled WGS sequence"/>
</dbReference>
<evidence type="ECO:0000313" key="3">
    <source>
        <dbReference type="Proteomes" id="UP000199199"/>
    </source>
</evidence>
<evidence type="ECO:0000256" key="1">
    <source>
        <dbReference type="SAM" id="Phobius"/>
    </source>
</evidence>
<dbReference type="EMBL" id="FOZS01000004">
    <property type="protein sequence ID" value="SFT00445.1"/>
    <property type="molecule type" value="Genomic_DNA"/>
</dbReference>
<keyword evidence="1" id="KW-0812">Transmembrane</keyword>
<dbReference type="AlphaFoldDB" id="A0A1I6UG71"/>
<keyword evidence="1" id="KW-0472">Membrane</keyword>
<feature type="transmembrane region" description="Helical" evidence="1">
    <location>
        <begin position="37"/>
        <end position="57"/>
    </location>
</feature>
<dbReference type="OrthoDB" id="197586at2157"/>
<proteinExistence type="predicted"/>
<sequence length="95" mass="10287">MSAIAVDRALVSILEVVLTHGYGGRGPTAGFPDTGTWLIFGIILMPVYVMIAAWFLGSPRNPRMAAMGVGYLVIITTGLWVTMFFAMEVVGIVFY</sequence>
<accession>A0A1I6UG71</accession>
<name>A0A1I6UG71_9EURY</name>
<evidence type="ECO:0000313" key="2">
    <source>
        <dbReference type="EMBL" id="SFT00445.1"/>
    </source>
</evidence>
<gene>
    <name evidence="2" type="ORF">SAMN04488556_3842</name>
</gene>
<keyword evidence="3" id="KW-1185">Reference proteome</keyword>
<feature type="transmembrane region" description="Helical" evidence="1">
    <location>
        <begin position="69"/>
        <end position="94"/>
    </location>
</feature>
<protein>
    <submittedName>
        <fullName evidence="2">Uncharacterized protein</fullName>
    </submittedName>
</protein>
<reference evidence="3" key="1">
    <citation type="submission" date="2016-10" db="EMBL/GenBank/DDBJ databases">
        <authorList>
            <person name="Varghese N."/>
            <person name="Submissions S."/>
        </authorList>
    </citation>
    <scope>NUCLEOTIDE SEQUENCE [LARGE SCALE GENOMIC DNA]</scope>
    <source>
        <strain evidence="3">DSM 22427</strain>
    </source>
</reference>
<organism evidence="2 3">
    <name type="scientific">Halostagnicola kamekurae</name>
    <dbReference type="NCBI Taxonomy" id="619731"/>
    <lineage>
        <taxon>Archaea</taxon>
        <taxon>Methanobacteriati</taxon>
        <taxon>Methanobacteriota</taxon>
        <taxon>Stenosarchaea group</taxon>
        <taxon>Halobacteria</taxon>
        <taxon>Halobacteriales</taxon>
        <taxon>Natrialbaceae</taxon>
        <taxon>Halostagnicola</taxon>
    </lineage>
</organism>